<evidence type="ECO:0000313" key="4">
    <source>
        <dbReference type="EMBL" id="CAK9194949.1"/>
    </source>
</evidence>
<proteinExistence type="predicted"/>
<feature type="region of interest" description="Disordered" evidence="3">
    <location>
        <begin position="1"/>
        <end position="34"/>
    </location>
</feature>
<dbReference type="PANTHER" id="PTHR31636">
    <property type="entry name" value="OSJNBA0084A10.13 PROTEIN-RELATED"/>
    <property type="match status" value="1"/>
</dbReference>
<gene>
    <name evidence="4" type="ORF">CSSPTR1EN2_LOCUS2781</name>
</gene>
<keyword evidence="2" id="KW-0804">Transcription</keyword>
<keyword evidence="1" id="KW-0805">Transcription regulation</keyword>
<feature type="region of interest" description="Disordered" evidence="3">
    <location>
        <begin position="94"/>
        <end position="121"/>
    </location>
</feature>
<evidence type="ECO:0000256" key="3">
    <source>
        <dbReference type="SAM" id="MobiDB-lite"/>
    </source>
</evidence>
<dbReference type="Pfam" id="PF03514">
    <property type="entry name" value="GRAS"/>
    <property type="match status" value="1"/>
</dbReference>
<evidence type="ECO:0000256" key="1">
    <source>
        <dbReference type="ARBA" id="ARBA00023015"/>
    </source>
</evidence>
<organism evidence="4 5">
    <name type="scientific">Sphagnum troendelagicum</name>
    <dbReference type="NCBI Taxonomy" id="128251"/>
    <lineage>
        <taxon>Eukaryota</taxon>
        <taxon>Viridiplantae</taxon>
        <taxon>Streptophyta</taxon>
        <taxon>Embryophyta</taxon>
        <taxon>Bryophyta</taxon>
        <taxon>Sphagnophytina</taxon>
        <taxon>Sphagnopsida</taxon>
        <taxon>Sphagnales</taxon>
        <taxon>Sphagnaceae</taxon>
        <taxon>Sphagnum</taxon>
    </lineage>
</organism>
<evidence type="ECO:0000256" key="2">
    <source>
        <dbReference type="ARBA" id="ARBA00023163"/>
    </source>
</evidence>
<dbReference type="Proteomes" id="UP001497512">
    <property type="component" value="Chromosome 10"/>
</dbReference>
<feature type="compositionally biased region" description="Polar residues" evidence="3">
    <location>
        <begin position="106"/>
        <end position="116"/>
    </location>
</feature>
<dbReference type="PROSITE" id="PS50985">
    <property type="entry name" value="GRAS"/>
    <property type="match status" value="1"/>
</dbReference>
<name>A0ABP0TF55_9BRYO</name>
<dbReference type="InterPro" id="IPR005202">
    <property type="entry name" value="TF_GRAS"/>
</dbReference>
<keyword evidence="5" id="KW-1185">Reference proteome</keyword>
<feature type="compositionally biased region" description="Basic and acidic residues" evidence="3">
    <location>
        <begin position="1"/>
        <end position="12"/>
    </location>
</feature>
<accession>A0ABP0TF55</accession>
<reference evidence="4" key="1">
    <citation type="submission" date="2024-02" db="EMBL/GenBank/DDBJ databases">
        <authorList>
            <consortium name="ELIXIR-Norway"/>
            <consortium name="Elixir Norway"/>
        </authorList>
    </citation>
    <scope>NUCLEOTIDE SEQUENCE</scope>
</reference>
<sequence>MEQERGCEEKNPKKAGQGTDWSQNPDSGDKNFVGSMFCGRRKQLQADVTNMEELHMQRLFSVTNTGINSSQDQFDSPMWTPGLPLQANILLEENSRSKPVPPVMPSTKNSTGTNDPQSHHQLFEDTSGFQFSSAPGVGQTLDGQPWHSRCEPPAVAETQTKVFQPDMTSLHASDILSVVDVPRSTGGALSVTNLCDTALPLDKRPRHTMRHFSEASIQCLKPTRVATVDHDLQNVFVGIEADRAVSEHVEVKFQHHDSDPLLLVHQPNIQLPGSFISNSEGLERFGIVPEITPVQSHLERQLEWSPLEGFGARPCSQALRVQGLGSLIGSRELTTMEQLLLHCASAMEANDVTYPQQIVWVMNNVASMEGDSNQKLLAYFLRSLILRASKITPHFILPTLQGPLRGSTKIATALELTNYVDVMPWYRFGYIAANGAILEAFEGKDKVHILDLNTSHCMQWPTLIEALSERSEGPPHVRLSVCIAKSPVPPQLEVDYQELIVRLAKFARMRNVPFEFQLFHQECEDLHPSMIDVREDEVLAVNCLLRLHYVSDENLNDEPSCPRDKILRLIRTLNPKIITLTDEDVNLTSPNLVSRLKSAFNYLWIPFDALHTLLPQDSEQRAHFEGELAGRIENIVACEGPQRIERMESKEKWVQRMKNEGFEMIPFTGDVATEITHMLSEHSGCWGLKKDDDEDVLFLTWKGHNVSFSTVWVPTEAISF</sequence>
<evidence type="ECO:0000313" key="5">
    <source>
        <dbReference type="Proteomes" id="UP001497512"/>
    </source>
</evidence>
<protein>
    <submittedName>
        <fullName evidence="4">Uncharacterized protein</fullName>
    </submittedName>
</protein>
<dbReference type="EMBL" id="OZ019902">
    <property type="protein sequence ID" value="CAK9194949.1"/>
    <property type="molecule type" value="Genomic_DNA"/>
</dbReference>